<sequence length="236" mass="27405">MNYLIIGGSSSGKSNFAEDFLSKKTNSENKIYIATMEKNIDENLKKIKKHQLSRRNKGFFTIEQSQLVDKAFINYIESNKVDTDYLTENKTIEDKLRIEHKTENKTIEDKLRIEHKTENRTINDKSRKYNVLLESISNLLSNEMFDLKMGWLDFDYKIIDDDIVVKLSNHIVEEVLCIAKQCENCVIVSDNIFESGNIYDELTQKYIEILGNINVQLAEIVDSVFEVTEGMVLQIK</sequence>
<dbReference type="GO" id="GO:0043752">
    <property type="term" value="F:adenosylcobinamide kinase activity"/>
    <property type="evidence" value="ECO:0007669"/>
    <property type="project" value="UniProtKB-EC"/>
</dbReference>
<dbReference type="GO" id="GO:0009236">
    <property type="term" value="P:cobalamin biosynthetic process"/>
    <property type="evidence" value="ECO:0007669"/>
    <property type="project" value="UniProtKB-UniPathway"/>
</dbReference>
<dbReference type="SUPFAM" id="SSF52540">
    <property type="entry name" value="P-loop containing nucleoside triphosphate hydrolases"/>
    <property type="match status" value="2"/>
</dbReference>
<dbReference type="PANTHER" id="PTHR34848:SF1">
    <property type="entry name" value="BIFUNCTIONAL ADENOSYLCOBALAMIN BIOSYNTHESIS PROTEIN COBU"/>
    <property type="match status" value="1"/>
</dbReference>
<gene>
    <name evidence="18" type="ORF">SAMN02910429_00512</name>
</gene>
<accession>A0A1H9Q9T9</accession>
<comment type="similarity">
    <text evidence="7">Belongs to the CobU/CobP family.</text>
</comment>
<evidence type="ECO:0000256" key="10">
    <source>
        <dbReference type="ARBA" id="ARBA00022573"/>
    </source>
</evidence>
<comment type="catalytic activity">
    <reaction evidence="2">
        <text>adenosylcob(III)inamide phosphate + GTP + H(+) = adenosylcob(III)inamide-GDP + diphosphate</text>
        <dbReference type="Rhea" id="RHEA:22712"/>
        <dbReference type="ChEBI" id="CHEBI:15378"/>
        <dbReference type="ChEBI" id="CHEBI:33019"/>
        <dbReference type="ChEBI" id="CHEBI:37565"/>
        <dbReference type="ChEBI" id="CHEBI:58502"/>
        <dbReference type="ChEBI" id="CHEBI:60487"/>
        <dbReference type="EC" id="2.7.7.62"/>
    </reaction>
</comment>
<comment type="pathway">
    <text evidence="5">Cofactor biosynthesis; adenosylcobalamin biosynthesis; adenosylcobalamin from cob(II)yrinate a,c-diamide: step 6/7.</text>
</comment>
<dbReference type="UniPathway" id="UPA00148">
    <property type="reaction ID" value="UER00236"/>
</dbReference>
<evidence type="ECO:0000256" key="4">
    <source>
        <dbReference type="ARBA" id="ARBA00003889"/>
    </source>
</evidence>
<evidence type="ECO:0000256" key="5">
    <source>
        <dbReference type="ARBA" id="ARBA00004692"/>
    </source>
</evidence>
<comment type="pathway">
    <text evidence="6">Cofactor biosynthesis; adenosylcobalamin biosynthesis; adenosylcobalamin from cob(II)yrinate a,c-diamide: step 5/7.</text>
</comment>
<dbReference type="GO" id="GO:0005524">
    <property type="term" value="F:ATP binding"/>
    <property type="evidence" value="ECO:0007669"/>
    <property type="project" value="UniProtKB-KW"/>
</dbReference>
<dbReference type="RefSeq" id="WP_074730370.1">
    <property type="nucleotide sequence ID" value="NZ_FOGW01000005.1"/>
</dbReference>
<dbReference type="PANTHER" id="PTHR34848">
    <property type="match status" value="1"/>
</dbReference>
<dbReference type="InterPro" id="IPR003203">
    <property type="entry name" value="CobU/CobP"/>
</dbReference>
<keyword evidence="14" id="KW-0067">ATP-binding</keyword>
<dbReference type="AlphaFoldDB" id="A0A1H9Q9T9"/>
<dbReference type="InterPro" id="IPR027417">
    <property type="entry name" value="P-loop_NTPase"/>
</dbReference>
<evidence type="ECO:0000313" key="19">
    <source>
        <dbReference type="Proteomes" id="UP000182471"/>
    </source>
</evidence>
<evidence type="ECO:0000256" key="1">
    <source>
        <dbReference type="ARBA" id="ARBA00000312"/>
    </source>
</evidence>
<evidence type="ECO:0000313" key="18">
    <source>
        <dbReference type="EMBL" id="SER57281.1"/>
    </source>
</evidence>
<comment type="catalytic activity">
    <reaction evidence="1">
        <text>adenosylcob(III)inamide + ATP = adenosylcob(III)inamide phosphate + ADP + H(+)</text>
        <dbReference type="Rhea" id="RHEA:15769"/>
        <dbReference type="ChEBI" id="CHEBI:2480"/>
        <dbReference type="ChEBI" id="CHEBI:15378"/>
        <dbReference type="ChEBI" id="CHEBI:30616"/>
        <dbReference type="ChEBI" id="CHEBI:58502"/>
        <dbReference type="ChEBI" id="CHEBI:456216"/>
        <dbReference type="EC" id="2.7.1.156"/>
    </reaction>
</comment>
<proteinExistence type="inferred from homology"/>
<evidence type="ECO:0000256" key="6">
    <source>
        <dbReference type="ARBA" id="ARBA00005159"/>
    </source>
</evidence>
<comment type="catalytic activity">
    <reaction evidence="3">
        <text>adenosylcob(III)inamide + GTP = adenosylcob(III)inamide phosphate + GDP + H(+)</text>
        <dbReference type="Rhea" id="RHEA:15765"/>
        <dbReference type="ChEBI" id="CHEBI:2480"/>
        <dbReference type="ChEBI" id="CHEBI:15378"/>
        <dbReference type="ChEBI" id="CHEBI:37565"/>
        <dbReference type="ChEBI" id="CHEBI:58189"/>
        <dbReference type="ChEBI" id="CHEBI:58502"/>
        <dbReference type="EC" id="2.7.1.156"/>
    </reaction>
</comment>
<evidence type="ECO:0000256" key="16">
    <source>
        <dbReference type="ARBA" id="ARBA00029570"/>
    </source>
</evidence>
<protein>
    <recommendedName>
        <fullName evidence="16">Adenosylcobinamide kinase</fullName>
        <ecNumber evidence="8">2.7.1.156</ecNumber>
        <ecNumber evidence="9">2.7.7.62</ecNumber>
    </recommendedName>
    <alternativeName>
        <fullName evidence="17">Adenosylcobinamide-phosphate guanylyltransferase</fullName>
    </alternativeName>
</protein>
<name>A0A1H9Q9T9_9FIRM</name>
<dbReference type="EMBL" id="FOGW01000005">
    <property type="protein sequence ID" value="SER57281.1"/>
    <property type="molecule type" value="Genomic_DNA"/>
</dbReference>
<organism evidence="18 19">
    <name type="scientific">Lachnobacterium bovis</name>
    <dbReference type="NCBI Taxonomy" id="140626"/>
    <lineage>
        <taxon>Bacteria</taxon>
        <taxon>Bacillati</taxon>
        <taxon>Bacillota</taxon>
        <taxon>Clostridia</taxon>
        <taxon>Lachnospirales</taxon>
        <taxon>Lachnospiraceae</taxon>
        <taxon>Lachnobacterium</taxon>
    </lineage>
</organism>
<evidence type="ECO:0000256" key="8">
    <source>
        <dbReference type="ARBA" id="ARBA00012016"/>
    </source>
</evidence>
<evidence type="ECO:0000256" key="3">
    <source>
        <dbReference type="ARBA" id="ARBA00001522"/>
    </source>
</evidence>
<dbReference type="Pfam" id="PF02283">
    <property type="entry name" value="CobU"/>
    <property type="match status" value="2"/>
</dbReference>
<dbReference type="GO" id="GO:0008820">
    <property type="term" value="F:cobinamide phosphate guanylyltransferase activity"/>
    <property type="evidence" value="ECO:0007669"/>
    <property type="project" value="UniProtKB-EC"/>
</dbReference>
<keyword evidence="15" id="KW-0342">GTP-binding</keyword>
<keyword evidence="19" id="KW-1185">Reference proteome</keyword>
<dbReference type="EC" id="2.7.1.156" evidence="8"/>
<evidence type="ECO:0000256" key="13">
    <source>
        <dbReference type="ARBA" id="ARBA00022777"/>
    </source>
</evidence>
<keyword evidence="10" id="KW-0169">Cobalamin biosynthesis</keyword>
<evidence type="ECO:0000256" key="7">
    <source>
        <dbReference type="ARBA" id="ARBA00007490"/>
    </source>
</evidence>
<evidence type="ECO:0000256" key="17">
    <source>
        <dbReference type="ARBA" id="ARBA00030571"/>
    </source>
</evidence>
<dbReference type="EC" id="2.7.7.62" evidence="9"/>
<dbReference type="Proteomes" id="UP000182471">
    <property type="component" value="Unassembled WGS sequence"/>
</dbReference>
<keyword evidence="12" id="KW-0547">Nucleotide-binding</keyword>
<reference evidence="19" key="1">
    <citation type="submission" date="2016-10" db="EMBL/GenBank/DDBJ databases">
        <authorList>
            <person name="Varghese N."/>
            <person name="Submissions S."/>
        </authorList>
    </citation>
    <scope>NUCLEOTIDE SEQUENCE [LARGE SCALE GENOMIC DNA]</scope>
    <source>
        <strain evidence="19">S1b</strain>
    </source>
</reference>
<evidence type="ECO:0000256" key="12">
    <source>
        <dbReference type="ARBA" id="ARBA00022741"/>
    </source>
</evidence>
<evidence type="ECO:0000256" key="9">
    <source>
        <dbReference type="ARBA" id="ARBA00012523"/>
    </source>
</evidence>
<keyword evidence="13 18" id="KW-0418">Kinase</keyword>
<dbReference type="GO" id="GO:0005525">
    <property type="term" value="F:GTP binding"/>
    <property type="evidence" value="ECO:0007669"/>
    <property type="project" value="UniProtKB-KW"/>
</dbReference>
<evidence type="ECO:0000256" key="14">
    <source>
        <dbReference type="ARBA" id="ARBA00022840"/>
    </source>
</evidence>
<comment type="function">
    <text evidence="4">Catalyzes ATP-dependent phosphorylation of adenosylcobinamide and addition of GMP to adenosylcobinamide phosphate.</text>
</comment>
<keyword evidence="11 18" id="KW-0808">Transferase</keyword>
<dbReference type="Gene3D" id="3.40.50.300">
    <property type="entry name" value="P-loop containing nucleotide triphosphate hydrolases"/>
    <property type="match status" value="1"/>
</dbReference>
<keyword evidence="18" id="KW-0548">Nucleotidyltransferase</keyword>
<evidence type="ECO:0000256" key="15">
    <source>
        <dbReference type="ARBA" id="ARBA00023134"/>
    </source>
</evidence>
<evidence type="ECO:0000256" key="11">
    <source>
        <dbReference type="ARBA" id="ARBA00022679"/>
    </source>
</evidence>
<evidence type="ECO:0000256" key="2">
    <source>
        <dbReference type="ARBA" id="ARBA00000711"/>
    </source>
</evidence>